<evidence type="ECO:0000313" key="1">
    <source>
        <dbReference type="EMBL" id="RRS04323.1"/>
    </source>
</evidence>
<dbReference type="EMBL" id="RSED01000007">
    <property type="protein sequence ID" value="RRS04323.1"/>
    <property type="molecule type" value="Genomic_DNA"/>
</dbReference>
<proteinExistence type="predicted"/>
<name>A0A426VBP3_9BURK</name>
<evidence type="ECO:0000313" key="2">
    <source>
        <dbReference type="Proteomes" id="UP000269265"/>
    </source>
</evidence>
<dbReference type="RefSeq" id="WP_125243230.1">
    <property type="nucleotide sequence ID" value="NZ_RSED01000007.1"/>
</dbReference>
<organism evidence="1 2">
    <name type="scientific">Aquabacterium soli</name>
    <dbReference type="NCBI Taxonomy" id="2493092"/>
    <lineage>
        <taxon>Bacteria</taxon>
        <taxon>Pseudomonadati</taxon>
        <taxon>Pseudomonadota</taxon>
        <taxon>Betaproteobacteria</taxon>
        <taxon>Burkholderiales</taxon>
        <taxon>Aquabacterium</taxon>
    </lineage>
</organism>
<accession>A0A426VBP3</accession>
<protein>
    <submittedName>
        <fullName evidence="1">Uncharacterized protein</fullName>
    </submittedName>
</protein>
<sequence length="72" mass="7976">MDNEALSRRIEVLERAVAYVAVETGIRIGLAKDLLAFAETNPERWRVPVTAFTPLLDAAPTKQAQHKDASDQ</sequence>
<dbReference type="Proteomes" id="UP000269265">
    <property type="component" value="Unassembled WGS sequence"/>
</dbReference>
<comment type="caution">
    <text evidence="1">The sequence shown here is derived from an EMBL/GenBank/DDBJ whole genome shotgun (WGS) entry which is preliminary data.</text>
</comment>
<dbReference type="AlphaFoldDB" id="A0A426VBP3"/>
<keyword evidence="2" id="KW-1185">Reference proteome</keyword>
<reference evidence="1 2" key="1">
    <citation type="submission" date="2018-12" db="EMBL/GenBank/DDBJ databases">
        <title>The whole draft genome of Aquabacterium sp. SJQ9.</title>
        <authorList>
            <person name="Sun L."/>
            <person name="Gao X."/>
            <person name="Chen W."/>
            <person name="Huang K."/>
        </authorList>
    </citation>
    <scope>NUCLEOTIDE SEQUENCE [LARGE SCALE GENOMIC DNA]</scope>
    <source>
        <strain evidence="1 2">SJQ9</strain>
    </source>
</reference>
<gene>
    <name evidence="1" type="ORF">EIP75_10530</name>
</gene>